<accession>A0ABU0HS95</accession>
<name>A0ABU0HS95_9HYPH</name>
<evidence type="ECO:0000313" key="1">
    <source>
        <dbReference type="EMBL" id="MDQ0445202.1"/>
    </source>
</evidence>
<keyword evidence="2" id="KW-1185">Reference proteome</keyword>
<dbReference type="Proteomes" id="UP001236369">
    <property type="component" value="Unassembled WGS sequence"/>
</dbReference>
<organism evidence="1 2">
    <name type="scientific">Methylobacterium persicinum</name>
    <dbReference type="NCBI Taxonomy" id="374426"/>
    <lineage>
        <taxon>Bacteria</taxon>
        <taxon>Pseudomonadati</taxon>
        <taxon>Pseudomonadota</taxon>
        <taxon>Alphaproteobacteria</taxon>
        <taxon>Hyphomicrobiales</taxon>
        <taxon>Methylobacteriaceae</taxon>
        <taxon>Methylobacterium</taxon>
    </lineage>
</organism>
<comment type="caution">
    <text evidence="1">The sequence shown here is derived from an EMBL/GenBank/DDBJ whole genome shotgun (WGS) entry which is preliminary data.</text>
</comment>
<protein>
    <submittedName>
        <fullName evidence="1">Uncharacterized protein</fullName>
    </submittedName>
</protein>
<proteinExistence type="predicted"/>
<dbReference type="EMBL" id="JAUSVV010000023">
    <property type="protein sequence ID" value="MDQ0445202.1"/>
    <property type="molecule type" value="Genomic_DNA"/>
</dbReference>
<evidence type="ECO:0000313" key="2">
    <source>
        <dbReference type="Proteomes" id="UP001236369"/>
    </source>
</evidence>
<reference evidence="1 2" key="1">
    <citation type="submission" date="2023-07" db="EMBL/GenBank/DDBJ databases">
        <title>Genomic Encyclopedia of Type Strains, Phase IV (KMG-IV): sequencing the most valuable type-strain genomes for metagenomic binning, comparative biology and taxonomic classification.</title>
        <authorList>
            <person name="Goeker M."/>
        </authorList>
    </citation>
    <scope>NUCLEOTIDE SEQUENCE [LARGE SCALE GENOMIC DNA]</scope>
    <source>
        <strain evidence="1 2">DSM 19562</strain>
    </source>
</reference>
<gene>
    <name evidence="1" type="ORF">QO016_004729</name>
</gene>
<sequence length="52" mass="5524">MTDTKRPVDPAPDGFLRIAWASSGPVCVVRVGDEPVMAKKAKKRAANSVKTA</sequence>
<dbReference type="RefSeq" id="WP_238248693.1">
    <property type="nucleotide sequence ID" value="NZ_BPQX01000021.1"/>
</dbReference>